<organism evidence="1">
    <name type="scientific">Sinomonas puerhi</name>
    <dbReference type="NCBI Taxonomy" id="3238584"/>
    <lineage>
        <taxon>Bacteria</taxon>
        <taxon>Bacillati</taxon>
        <taxon>Actinomycetota</taxon>
        <taxon>Actinomycetes</taxon>
        <taxon>Micrococcales</taxon>
        <taxon>Micrococcaceae</taxon>
        <taxon>Sinomonas</taxon>
    </lineage>
</organism>
<proteinExistence type="predicted"/>
<dbReference type="EMBL" id="CP163302">
    <property type="protein sequence ID" value="XDP43803.1"/>
    <property type="molecule type" value="Genomic_DNA"/>
</dbReference>
<dbReference type="InterPro" id="IPR021412">
    <property type="entry name" value="DUF3052"/>
</dbReference>
<reference evidence="1" key="1">
    <citation type="submission" date="2024-07" db="EMBL/GenBank/DDBJ databases">
        <authorList>
            <person name="fu j."/>
        </authorList>
    </citation>
    <scope>NUCLEOTIDE SEQUENCE</scope>
    <source>
        <strain evidence="1">P10A9</strain>
    </source>
</reference>
<name>A0AB39KZJ5_9MICC</name>
<sequence>MGETDTAADSNVAERLGIKQGDLIQEFGYDEDVDFDLRDAIEEAVGSDLLDEEDHDVADAVIVWWREGDGDLVDMLMDAQTTLNEPGLVWLLTPKQGRAGHVRPVEIQEAAPPAGLHSTSSVGVSKDWSATRLVRKKQ</sequence>
<dbReference type="Pfam" id="PF11253">
    <property type="entry name" value="DUF3052"/>
    <property type="match status" value="1"/>
</dbReference>
<dbReference type="RefSeq" id="WP_307957605.1">
    <property type="nucleotide sequence ID" value="NZ_CP163302.1"/>
</dbReference>
<protein>
    <submittedName>
        <fullName evidence="1">DUF3052 domain-containing protein</fullName>
    </submittedName>
</protein>
<dbReference type="KEGG" id="spue:AB5L97_10830"/>
<evidence type="ECO:0000313" key="1">
    <source>
        <dbReference type="EMBL" id="XDP43803.1"/>
    </source>
</evidence>
<gene>
    <name evidence="1" type="ORF">AB5L97_10830</name>
</gene>
<accession>A0AB39KZJ5</accession>
<dbReference type="AlphaFoldDB" id="A0AB39KZJ5"/>